<dbReference type="Proteomes" id="UP000535406">
    <property type="component" value="Unassembled WGS sequence"/>
</dbReference>
<proteinExistence type="predicted"/>
<evidence type="ECO:0000256" key="3">
    <source>
        <dbReference type="ARBA" id="ARBA00022676"/>
    </source>
</evidence>
<evidence type="ECO:0000313" key="8">
    <source>
        <dbReference type="EMBL" id="MBB5042187.1"/>
    </source>
</evidence>
<keyword evidence="6" id="KW-0812">Transmembrane</keyword>
<keyword evidence="5 6" id="KW-0472">Membrane</keyword>
<evidence type="ECO:0000256" key="2">
    <source>
        <dbReference type="ARBA" id="ARBA00022475"/>
    </source>
</evidence>
<dbReference type="SUPFAM" id="SSF53448">
    <property type="entry name" value="Nucleotide-diphospho-sugar transferases"/>
    <property type="match status" value="1"/>
</dbReference>
<keyword evidence="2" id="KW-1003">Cell membrane</keyword>
<dbReference type="Gene3D" id="3.90.550.10">
    <property type="entry name" value="Spore Coat Polysaccharide Biosynthesis Protein SpsA, Chain A"/>
    <property type="match status" value="1"/>
</dbReference>
<dbReference type="GO" id="GO:0004190">
    <property type="term" value="F:aspartic-type endopeptidase activity"/>
    <property type="evidence" value="ECO:0007669"/>
    <property type="project" value="InterPro"/>
</dbReference>
<comment type="caution">
    <text evidence="8">The sequence shown here is derived from an EMBL/GenBank/DDBJ whole genome shotgun (WGS) entry which is preliminary data.</text>
</comment>
<dbReference type="InterPro" id="IPR001995">
    <property type="entry name" value="Peptidase_A2_cat"/>
</dbReference>
<dbReference type="GO" id="GO:0006508">
    <property type="term" value="P:proteolysis"/>
    <property type="evidence" value="ECO:0007669"/>
    <property type="project" value="InterPro"/>
</dbReference>
<accession>A0A7W7YTY3</accession>
<organism evidence="8 9">
    <name type="scientific">Shinella fusca</name>
    <dbReference type="NCBI Taxonomy" id="544480"/>
    <lineage>
        <taxon>Bacteria</taxon>
        <taxon>Pseudomonadati</taxon>
        <taxon>Pseudomonadota</taxon>
        <taxon>Alphaproteobacteria</taxon>
        <taxon>Hyphomicrobiales</taxon>
        <taxon>Rhizobiaceae</taxon>
        <taxon>Shinella</taxon>
    </lineage>
</organism>
<dbReference type="InterPro" id="IPR001173">
    <property type="entry name" value="Glyco_trans_2-like"/>
</dbReference>
<name>A0A7W7YTY3_9HYPH</name>
<reference evidence="8 9" key="1">
    <citation type="submission" date="2020-08" db="EMBL/GenBank/DDBJ databases">
        <title>Genomic Encyclopedia of Type Strains, Phase IV (KMG-IV): sequencing the most valuable type-strain genomes for metagenomic binning, comparative biology and taxonomic classification.</title>
        <authorList>
            <person name="Goeker M."/>
        </authorList>
    </citation>
    <scope>NUCLEOTIDE SEQUENCE [LARGE SCALE GENOMIC DNA]</scope>
    <source>
        <strain evidence="8 9">DSM 21319</strain>
    </source>
</reference>
<evidence type="ECO:0000256" key="1">
    <source>
        <dbReference type="ARBA" id="ARBA00004236"/>
    </source>
</evidence>
<gene>
    <name evidence="8" type="ORF">HNQ66_001583</name>
</gene>
<keyword evidence="4 8" id="KW-0808">Transferase</keyword>
<evidence type="ECO:0000256" key="4">
    <source>
        <dbReference type="ARBA" id="ARBA00022679"/>
    </source>
</evidence>
<feature type="domain" description="Peptidase A2" evidence="7">
    <location>
        <begin position="113"/>
        <end position="152"/>
    </location>
</feature>
<dbReference type="GO" id="GO:0016757">
    <property type="term" value="F:glycosyltransferase activity"/>
    <property type="evidence" value="ECO:0007669"/>
    <property type="project" value="UniProtKB-KW"/>
</dbReference>
<keyword evidence="9" id="KW-1185">Reference proteome</keyword>
<feature type="transmembrane region" description="Helical" evidence="6">
    <location>
        <begin position="252"/>
        <end position="279"/>
    </location>
</feature>
<evidence type="ECO:0000256" key="5">
    <source>
        <dbReference type="ARBA" id="ARBA00023136"/>
    </source>
</evidence>
<feature type="transmembrane region" description="Helical" evidence="6">
    <location>
        <begin position="299"/>
        <end position="319"/>
    </location>
</feature>
<dbReference type="InterPro" id="IPR029044">
    <property type="entry name" value="Nucleotide-diphossugar_trans"/>
</dbReference>
<protein>
    <submittedName>
        <fullName evidence="8">Succinoglycan biosynthesis protein ExoA</fullName>
        <ecNumber evidence="8">2.4.-.-</ecNumber>
    </submittedName>
</protein>
<dbReference type="Pfam" id="PF00535">
    <property type="entry name" value="Glycos_transf_2"/>
    <property type="match status" value="1"/>
</dbReference>
<dbReference type="PANTHER" id="PTHR43646:SF2">
    <property type="entry name" value="GLYCOSYLTRANSFERASE 2-LIKE DOMAIN-CONTAINING PROTEIN"/>
    <property type="match status" value="1"/>
</dbReference>
<dbReference type="RefSeq" id="WP_184142660.1">
    <property type="nucleotide sequence ID" value="NZ_JACHIK010000004.1"/>
</dbReference>
<evidence type="ECO:0000256" key="6">
    <source>
        <dbReference type="SAM" id="Phobius"/>
    </source>
</evidence>
<keyword evidence="3 8" id="KW-0328">Glycosyltransferase</keyword>
<evidence type="ECO:0000313" key="9">
    <source>
        <dbReference type="Proteomes" id="UP000535406"/>
    </source>
</evidence>
<dbReference type="EMBL" id="JACHIK010000004">
    <property type="protein sequence ID" value="MBB5042187.1"/>
    <property type="molecule type" value="Genomic_DNA"/>
</dbReference>
<sequence>MTVDAVAAVRCLIVIPCLNEAPYLEALVRQLEPGLAGLNATLVVVDGGSTDGTREIAHRLADARPAMRVLDNPKRIQSAAVNLAVEAFGVEHDYLIRIDAHGTYPQDYCRVLVEEALETGADSVVVAMQTVGFGTFQKATAVAQNSVLGNGGAKHRVGAKSHWAEHGHHALMRIAAFRAVGGYDETFTANEDAECDYRLREAGYCIWMTARTSMIYYPRESALPLFRQYFGYGRGRARNFLKHRARPSLRQMLPLMVAPVAIGAFLAALTWIAAVPFVLWAAACLGYGAWMALGERNPYGPLAAVSAMIMHFAWSAGFWRELLDIRRRRVPA</sequence>
<dbReference type="AlphaFoldDB" id="A0A7W7YTY3"/>
<dbReference type="PROSITE" id="PS50175">
    <property type="entry name" value="ASP_PROT_RETROV"/>
    <property type="match status" value="1"/>
</dbReference>
<keyword evidence="6" id="KW-1133">Transmembrane helix</keyword>
<dbReference type="CDD" id="cd02525">
    <property type="entry name" value="Succinoglycan_BP_ExoA"/>
    <property type="match status" value="1"/>
</dbReference>
<dbReference type="PANTHER" id="PTHR43646">
    <property type="entry name" value="GLYCOSYLTRANSFERASE"/>
    <property type="match status" value="1"/>
</dbReference>
<comment type="subcellular location">
    <subcellularLocation>
        <location evidence="1">Cell membrane</location>
    </subcellularLocation>
</comment>
<dbReference type="EC" id="2.4.-.-" evidence="8"/>
<dbReference type="GO" id="GO:0005886">
    <property type="term" value="C:plasma membrane"/>
    <property type="evidence" value="ECO:0007669"/>
    <property type="project" value="UniProtKB-SubCell"/>
</dbReference>
<evidence type="ECO:0000259" key="7">
    <source>
        <dbReference type="PROSITE" id="PS50175"/>
    </source>
</evidence>